<proteinExistence type="inferred from homology"/>
<dbReference type="PANTHER" id="PTHR21021">
    <property type="entry name" value="GAF/PUTATIVE CYTOSKELETAL PROTEIN"/>
    <property type="match status" value="1"/>
</dbReference>
<dbReference type="EMBL" id="VIRV01000006">
    <property type="protein sequence ID" value="MBY0758662.1"/>
    <property type="molecule type" value="Genomic_DNA"/>
</dbReference>
<name>A0ABS7L6W4_9FIRM</name>
<dbReference type="InterPro" id="IPR003018">
    <property type="entry name" value="GAF"/>
</dbReference>
<evidence type="ECO:0000313" key="4">
    <source>
        <dbReference type="Proteomes" id="UP000779049"/>
    </source>
</evidence>
<accession>A0ABS7L6W4</accession>
<dbReference type="SMART" id="SM00065">
    <property type="entry name" value="GAF"/>
    <property type="match status" value="1"/>
</dbReference>
<organism evidence="3 4">
    <name type="scientific">Sellimonas caecigallum</name>
    <dbReference type="NCBI Taxonomy" id="2592333"/>
    <lineage>
        <taxon>Bacteria</taxon>
        <taxon>Bacillati</taxon>
        <taxon>Bacillota</taxon>
        <taxon>Clostridia</taxon>
        <taxon>Lachnospirales</taxon>
        <taxon>Lachnospiraceae</taxon>
        <taxon>Sellimonas</taxon>
    </lineage>
</organism>
<dbReference type="SUPFAM" id="SSF55781">
    <property type="entry name" value="GAF domain-like"/>
    <property type="match status" value="1"/>
</dbReference>
<evidence type="ECO:0000259" key="2">
    <source>
        <dbReference type="SMART" id="SM00065"/>
    </source>
</evidence>
<evidence type="ECO:0000256" key="1">
    <source>
        <dbReference type="ARBA" id="ARBA00038454"/>
    </source>
</evidence>
<gene>
    <name evidence="3" type="ORF">FLB61_06105</name>
</gene>
<dbReference type="RefSeq" id="WP_087198936.1">
    <property type="nucleotide sequence ID" value="NZ_CP173660.1"/>
</dbReference>
<keyword evidence="4" id="KW-1185">Reference proteome</keyword>
<comment type="similarity">
    <text evidence="1">Belongs to the free Met sulfoxide reductase family.</text>
</comment>
<protein>
    <submittedName>
        <fullName evidence="3">GAF domain-containing protein</fullName>
    </submittedName>
</protein>
<dbReference type="PROSITE" id="PS01320">
    <property type="entry name" value="UPF0067"/>
    <property type="match status" value="1"/>
</dbReference>
<dbReference type="Pfam" id="PF13185">
    <property type="entry name" value="GAF_2"/>
    <property type="match status" value="1"/>
</dbReference>
<comment type="caution">
    <text evidence="3">The sequence shown here is derived from an EMBL/GenBank/DDBJ whole genome shotgun (WGS) entry which is preliminary data.</text>
</comment>
<evidence type="ECO:0000313" key="3">
    <source>
        <dbReference type="EMBL" id="MBY0758662.1"/>
    </source>
</evidence>
<dbReference type="Gene3D" id="3.30.450.40">
    <property type="match status" value="1"/>
</dbReference>
<dbReference type="InterPro" id="IPR000614">
    <property type="entry name" value="FRMsr_CS"/>
</dbReference>
<sequence length="151" mass="16793">MTNYDLLKEQLQALTGSERHPIPNLANASALIYHALPDLNWAGFYLMDNEELLLGPFQGKTACIRIPKGRGVCGTAVLEERILRVDDVHTFEGHIACDSASRSEIVLPIFDGERVVGVLDIDSPKKGRFSKEDEEGLSELVKVLEKNCIWT</sequence>
<reference evidence="3 4" key="1">
    <citation type="journal article" date="2020" name="New Microbes New Infect">
        <title>Sellimonas caecigallum sp. nov., description and genome sequence of a new member of the Sellimonas genus isolated from the cecum of feral chicken.</title>
        <authorList>
            <person name="Wongkuna S."/>
            <person name="Ghimire S."/>
            <person name="Antony L."/>
            <person name="Chankhamhaengdecha S."/>
            <person name="Janvilisri T."/>
            <person name="Scaria J."/>
        </authorList>
    </citation>
    <scope>NUCLEOTIDE SEQUENCE [LARGE SCALE GENOMIC DNA]</scope>
    <source>
        <strain evidence="3 4">SW451</strain>
    </source>
</reference>
<dbReference type="Proteomes" id="UP000779049">
    <property type="component" value="Unassembled WGS sequence"/>
</dbReference>
<dbReference type="InterPro" id="IPR051330">
    <property type="entry name" value="Phosphatase_reg/MetRdx"/>
</dbReference>
<feature type="domain" description="GAF" evidence="2">
    <location>
        <begin position="6"/>
        <end position="145"/>
    </location>
</feature>
<dbReference type="InterPro" id="IPR029016">
    <property type="entry name" value="GAF-like_dom_sf"/>
</dbReference>
<dbReference type="PANTHER" id="PTHR21021:SF15">
    <property type="entry name" value="FREE METHIONINE-R-SULFOXIDE REDUCTASE"/>
    <property type="match status" value="1"/>
</dbReference>